<dbReference type="PROSITE" id="PS50330">
    <property type="entry name" value="UIM"/>
    <property type="match status" value="1"/>
</dbReference>
<dbReference type="InterPro" id="IPR003903">
    <property type="entry name" value="UIM_dom"/>
</dbReference>
<protein>
    <submittedName>
        <fullName evidence="2">Uncharacterized protein</fullName>
    </submittedName>
</protein>
<dbReference type="AlphaFoldDB" id="A0A6L2J660"/>
<feature type="compositionally biased region" description="Basic and acidic residues" evidence="1">
    <location>
        <begin position="236"/>
        <end position="245"/>
    </location>
</feature>
<evidence type="ECO:0000313" key="2">
    <source>
        <dbReference type="EMBL" id="GEU32513.1"/>
    </source>
</evidence>
<reference evidence="2" key="1">
    <citation type="journal article" date="2019" name="Sci. Rep.">
        <title>Draft genome of Tanacetum cinerariifolium, the natural source of mosquito coil.</title>
        <authorList>
            <person name="Yamashiro T."/>
            <person name="Shiraishi A."/>
            <person name="Satake H."/>
            <person name="Nakayama K."/>
        </authorList>
    </citation>
    <scope>NUCLEOTIDE SEQUENCE</scope>
</reference>
<sequence length="813" mass="92744">MLVREYNSSEFLACAARMERVVSSEFPYSDIMYLYVFLAIGFTCAHTMDDMNSPINDAPAEHAPAIAPLTKTNDQMLPSREWILWGVIHRSNVDYAERIWEEFAQSIQTFLTDKNNLTTAARGKKKSTLLLIPSIRLTKLVIHYLKIKHNFHPRTNLPVHYTHEDFALGILRPVGKDGRETFERGKAEEGGVTKSPKATKVTKPKAAKQTKPSRPKAPKHTSSQPLTSTPTPTEPSKIDQEKEPAYNDEEVNLQQALELSLKEQEKQGPTRPMVIREPDSGRIQPLPDVQGKGKEKVRIAMPTEPSGHAESPSLDEELALTNSESESNKGVPEINAGDNNEDQARPNPDQVILKDPTRSTRTLSSLQNLDKELSFTNQFLVEKLQEEKPKKTNTEFEVQSLVTVPIHQDTSLVLPMSTSVIDLIVLQPVSVTVQASLPTSITITSAVTKKRKRRDLSRTHSGSPPPQPPPPPPPVGASRASDTKNDHLPNADTKKDWWKPLSKEERPATPEPAWTIPSFNVSDPKNNWAYALVSTYKPPAENSFLAKIGDMTTFVNWYCRKVNKTVLTQADFEGHAYEVVIGFYLEYGNKESSHALSISKMKAARYPNFDLELLVPKQMWIDDVHDSPSRRKEVKTHMRIFSVVRIKAYLRYVYDYLSEIVLRRANFQEHTIAKKDFKNLYPSDFEELNLLLLQGWDAKGYEFKDGYTIIESPRAVVFLVNNNKRKIMRFNKIYKFSDGTLTRILEALDYRSKEFKVKRLNSGMNTRFWTQKDVTRSKEFIAAIERRLKTRRIYWNLECFVGGRVRDIDYKLL</sequence>
<comment type="caution">
    <text evidence="2">The sequence shown here is derived from an EMBL/GenBank/DDBJ whole genome shotgun (WGS) entry which is preliminary data.</text>
</comment>
<feature type="region of interest" description="Disordered" evidence="1">
    <location>
        <begin position="262"/>
        <end position="353"/>
    </location>
</feature>
<feature type="compositionally biased region" description="Basic and acidic residues" evidence="1">
    <location>
        <begin position="262"/>
        <end position="280"/>
    </location>
</feature>
<feature type="compositionally biased region" description="Pro residues" evidence="1">
    <location>
        <begin position="463"/>
        <end position="475"/>
    </location>
</feature>
<gene>
    <name evidence="2" type="ORF">Tci_004491</name>
</gene>
<feature type="region of interest" description="Disordered" evidence="1">
    <location>
        <begin position="446"/>
        <end position="517"/>
    </location>
</feature>
<feature type="compositionally biased region" description="Basic residues" evidence="1">
    <location>
        <begin position="200"/>
        <end position="219"/>
    </location>
</feature>
<feature type="compositionally biased region" description="Basic and acidic residues" evidence="1">
    <location>
        <begin position="481"/>
        <end position="508"/>
    </location>
</feature>
<name>A0A6L2J660_TANCI</name>
<proteinExistence type="predicted"/>
<feature type="compositionally biased region" description="Low complexity" evidence="1">
    <location>
        <begin position="221"/>
        <end position="235"/>
    </location>
</feature>
<dbReference type="EMBL" id="BKCJ010000363">
    <property type="protein sequence ID" value="GEU32513.1"/>
    <property type="molecule type" value="Genomic_DNA"/>
</dbReference>
<accession>A0A6L2J660</accession>
<organism evidence="2">
    <name type="scientific">Tanacetum cinerariifolium</name>
    <name type="common">Dalmatian daisy</name>
    <name type="synonym">Chrysanthemum cinerariifolium</name>
    <dbReference type="NCBI Taxonomy" id="118510"/>
    <lineage>
        <taxon>Eukaryota</taxon>
        <taxon>Viridiplantae</taxon>
        <taxon>Streptophyta</taxon>
        <taxon>Embryophyta</taxon>
        <taxon>Tracheophyta</taxon>
        <taxon>Spermatophyta</taxon>
        <taxon>Magnoliopsida</taxon>
        <taxon>eudicotyledons</taxon>
        <taxon>Gunneridae</taxon>
        <taxon>Pentapetalae</taxon>
        <taxon>asterids</taxon>
        <taxon>campanulids</taxon>
        <taxon>Asterales</taxon>
        <taxon>Asteraceae</taxon>
        <taxon>Asteroideae</taxon>
        <taxon>Anthemideae</taxon>
        <taxon>Anthemidinae</taxon>
        <taxon>Tanacetum</taxon>
    </lineage>
</organism>
<feature type="region of interest" description="Disordered" evidence="1">
    <location>
        <begin position="183"/>
        <end position="246"/>
    </location>
</feature>
<evidence type="ECO:0000256" key="1">
    <source>
        <dbReference type="SAM" id="MobiDB-lite"/>
    </source>
</evidence>